<accession>A0A6U6CZZ8</accession>
<dbReference type="EMBL" id="HBKQ01007678">
    <property type="protein sequence ID" value="CAE2212701.1"/>
    <property type="molecule type" value="Transcribed_RNA"/>
</dbReference>
<reference evidence="1" key="1">
    <citation type="submission" date="2021-01" db="EMBL/GenBank/DDBJ databases">
        <authorList>
            <person name="Corre E."/>
            <person name="Pelletier E."/>
            <person name="Niang G."/>
            <person name="Scheremetjew M."/>
            <person name="Finn R."/>
            <person name="Kale V."/>
            <person name="Holt S."/>
            <person name="Cochrane G."/>
            <person name="Meng A."/>
            <person name="Brown T."/>
            <person name="Cohen L."/>
        </authorList>
    </citation>
    <scope>NUCLEOTIDE SEQUENCE</scope>
    <source>
        <strain evidence="1">Isolate 1302-5</strain>
    </source>
</reference>
<name>A0A6U6CZZ8_9STRA</name>
<protein>
    <submittedName>
        <fullName evidence="1">Uncharacterized protein</fullName>
    </submittedName>
</protein>
<dbReference type="AlphaFoldDB" id="A0A6U6CZZ8"/>
<dbReference type="EMBL" id="HBKQ01007679">
    <property type="protein sequence ID" value="CAE2212703.1"/>
    <property type="molecule type" value="Transcribed_RNA"/>
</dbReference>
<proteinExistence type="predicted"/>
<organism evidence="1">
    <name type="scientific">Odontella aurita</name>
    <dbReference type="NCBI Taxonomy" id="265563"/>
    <lineage>
        <taxon>Eukaryota</taxon>
        <taxon>Sar</taxon>
        <taxon>Stramenopiles</taxon>
        <taxon>Ochrophyta</taxon>
        <taxon>Bacillariophyta</taxon>
        <taxon>Mediophyceae</taxon>
        <taxon>Biddulphiophycidae</taxon>
        <taxon>Eupodiscales</taxon>
        <taxon>Odontellaceae</taxon>
        <taxon>Odontella</taxon>
    </lineage>
</organism>
<evidence type="ECO:0000313" key="2">
    <source>
        <dbReference type="EMBL" id="CAE2212703.1"/>
    </source>
</evidence>
<sequence>MLLAGEASVDLTLGSISLGALHDCPCSCLRCRPYPKLRRFHIAYKTETIENRDGECVGFVRVKLEIFKRRNITVIFVDEKRSLIKVHYAQRTIMVSKKSR</sequence>
<evidence type="ECO:0000313" key="1">
    <source>
        <dbReference type="EMBL" id="CAE2212701.1"/>
    </source>
</evidence>
<gene>
    <name evidence="1" type="ORF">OAUR00152_LOCUS5164</name>
    <name evidence="2" type="ORF">OAUR00152_LOCUS5165</name>
</gene>